<dbReference type="PROSITE" id="PS51257">
    <property type="entry name" value="PROKAR_LIPOPROTEIN"/>
    <property type="match status" value="1"/>
</dbReference>
<keyword evidence="1" id="KW-0732">Signal</keyword>
<keyword evidence="2" id="KW-0449">Lipoprotein</keyword>
<gene>
    <name evidence="2" type="ORF">O3V59_10130</name>
</gene>
<feature type="signal peptide" evidence="1">
    <location>
        <begin position="1"/>
        <end position="21"/>
    </location>
</feature>
<dbReference type="Proteomes" id="UP001151071">
    <property type="component" value="Unassembled WGS sequence"/>
</dbReference>
<accession>A0A9X3TQQ2</accession>
<evidence type="ECO:0000313" key="2">
    <source>
        <dbReference type="EMBL" id="MDA5108720.1"/>
    </source>
</evidence>
<evidence type="ECO:0000256" key="1">
    <source>
        <dbReference type="SAM" id="SignalP"/>
    </source>
</evidence>
<keyword evidence="3" id="KW-1185">Reference proteome</keyword>
<proteinExistence type="predicted"/>
<dbReference type="RefSeq" id="WP_051188239.1">
    <property type="nucleotide sequence ID" value="NZ_JAPYYP010000010.1"/>
</dbReference>
<organism evidence="2 3">
    <name type="scientific">Brevibacillus thermoruber</name>
    <dbReference type="NCBI Taxonomy" id="33942"/>
    <lineage>
        <taxon>Bacteria</taxon>
        <taxon>Bacillati</taxon>
        <taxon>Bacillota</taxon>
        <taxon>Bacilli</taxon>
        <taxon>Bacillales</taxon>
        <taxon>Paenibacillaceae</taxon>
        <taxon>Brevibacillus</taxon>
    </lineage>
</organism>
<dbReference type="AlphaFoldDB" id="A0A9X3TQQ2"/>
<evidence type="ECO:0000313" key="3">
    <source>
        <dbReference type="Proteomes" id="UP001151071"/>
    </source>
</evidence>
<comment type="caution">
    <text evidence="2">The sequence shown here is derived from an EMBL/GenBank/DDBJ whole genome shotgun (WGS) entry which is preliminary data.</text>
</comment>
<dbReference type="InterPro" id="IPR019076">
    <property type="entry name" value="Spore_lipoprot_YhcN/YlaJ-like"/>
</dbReference>
<dbReference type="Pfam" id="PF09580">
    <property type="entry name" value="Spore_YhcN_YlaJ"/>
    <property type="match status" value="1"/>
</dbReference>
<feature type="chain" id="PRO_5040806721" evidence="1">
    <location>
        <begin position="22"/>
        <end position="194"/>
    </location>
</feature>
<reference evidence="2" key="1">
    <citation type="submission" date="2022-12" db="EMBL/GenBank/DDBJ databases">
        <title>Draft genome sequence of the thermophilic strain Brevibacillus thermoruber HT42, isolated from Los Humeros, Puebla, Mexico, with biotechnological potential.</title>
        <authorList>
            <person name="Lara Sanchez J."/>
            <person name="Solis Palacios R."/>
            <person name="Bustos Baena A.S."/>
            <person name="Ruz Baez A.E."/>
            <person name="Espinosa Luna G."/>
            <person name="Oliart Ros R.M."/>
        </authorList>
    </citation>
    <scope>NUCLEOTIDE SEQUENCE</scope>
    <source>
        <strain evidence="2">HT42</strain>
    </source>
</reference>
<protein>
    <submittedName>
        <fullName evidence="2">YhcN/YlaJ family sporulation lipoprotein</fullName>
    </submittedName>
</protein>
<name>A0A9X3TQQ2_9BACL</name>
<sequence length="194" mass="20592">MNKWMCAVAGLVVAASVSGCANYGAAPPTKPRTQGTPNTAPAPVPNTQRYDVNHYRNGFTAQGFNHQLAERIAKAADSVPGVEAATAAIYGTDAVVGIRTRANVAHVQQRKVIERQVHAAVRKEAPNLNIRVTSDSGMFTRIRTINNTVRDGLRGAANTLTTGPNTVAGNLTNAANDFGMLIRDLGRTVTAPFR</sequence>
<dbReference type="EMBL" id="JAPYYP010000010">
    <property type="protein sequence ID" value="MDA5108720.1"/>
    <property type="molecule type" value="Genomic_DNA"/>
</dbReference>